<evidence type="ECO:0000313" key="2">
    <source>
        <dbReference type="EMBL" id="KAF2171283.1"/>
    </source>
</evidence>
<dbReference type="AlphaFoldDB" id="A0A6A6CX29"/>
<evidence type="ECO:0000313" key="3">
    <source>
        <dbReference type="Proteomes" id="UP000799537"/>
    </source>
</evidence>
<organism evidence="2 3">
    <name type="scientific">Zasmidium cellare ATCC 36951</name>
    <dbReference type="NCBI Taxonomy" id="1080233"/>
    <lineage>
        <taxon>Eukaryota</taxon>
        <taxon>Fungi</taxon>
        <taxon>Dikarya</taxon>
        <taxon>Ascomycota</taxon>
        <taxon>Pezizomycotina</taxon>
        <taxon>Dothideomycetes</taxon>
        <taxon>Dothideomycetidae</taxon>
        <taxon>Mycosphaerellales</taxon>
        <taxon>Mycosphaerellaceae</taxon>
        <taxon>Zasmidium</taxon>
    </lineage>
</organism>
<dbReference type="RefSeq" id="XP_033672172.1">
    <property type="nucleotide sequence ID" value="XM_033811618.1"/>
</dbReference>
<name>A0A6A6CX29_ZASCE</name>
<accession>A0A6A6CX29</accession>
<gene>
    <name evidence="2" type="ORF">M409DRAFT_50747</name>
</gene>
<protein>
    <submittedName>
        <fullName evidence="2">Uncharacterized protein</fullName>
    </submittedName>
</protein>
<dbReference type="GeneID" id="54564890"/>
<proteinExistence type="predicted"/>
<reference evidence="2" key="1">
    <citation type="journal article" date="2020" name="Stud. Mycol.">
        <title>101 Dothideomycetes genomes: a test case for predicting lifestyles and emergence of pathogens.</title>
        <authorList>
            <person name="Haridas S."/>
            <person name="Albert R."/>
            <person name="Binder M."/>
            <person name="Bloem J."/>
            <person name="Labutti K."/>
            <person name="Salamov A."/>
            <person name="Andreopoulos B."/>
            <person name="Baker S."/>
            <person name="Barry K."/>
            <person name="Bills G."/>
            <person name="Bluhm B."/>
            <person name="Cannon C."/>
            <person name="Castanera R."/>
            <person name="Culley D."/>
            <person name="Daum C."/>
            <person name="Ezra D."/>
            <person name="Gonzalez J."/>
            <person name="Henrissat B."/>
            <person name="Kuo A."/>
            <person name="Liang C."/>
            <person name="Lipzen A."/>
            <person name="Lutzoni F."/>
            <person name="Magnuson J."/>
            <person name="Mondo S."/>
            <person name="Nolan M."/>
            <person name="Ohm R."/>
            <person name="Pangilinan J."/>
            <person name="Park H.-J."/>
            <person name="Ramirez L."/>
            <person name="Alfaro M."/>
            <person name="Sun H."/>
            <person name="Tritt A."/>
            <person name="Yoshinaga Y."/>
            <person name="Zwiers L.-H."/>
            <person name="Turgeon B."/>
            <person name="Goodwin S."/>
            <person name="Spatafora J."/>
            <person name="Crous P."/>
            <person name="Grigoriev I."/>
        </authorList>
    </citation>
    <scope>NUCLEOTIDE SEQUENCE</scope>
    <source>
        <strain evidence="2">ATCC 36951</strain>
    </source>
</reference>
<feature type="region of interest" description="Disordered" evidence="1">
    <location>
        <begin position="1"/>
        <end position="24"/>
    </location>
</feature>
<sequence length="106" mass="11341">MSHQRSGGESKQGAAWAQSKESTNSKLELFDAREGRLLVAAEARSVPPWNFKLSQTLGTAAALRCCRSLLQSGGLDSSPGDPPVDDGFIVTIQKTMPCRPHESLGD</sequence>
<keyword evidence="3" id="KW-1185">Reference proteome</keyword>
<dbReference type="EMBL" id="ML993583">
    <property type="protein sequence ID" value="KAF2171283.1"/>
    <property type="molecule type" value="Genomic_DNA"/>
</dbReference>
<evidence type="ECO:0000256" key="1">
    <source>
        <dbReference type="SAM" id="MobiDB-lite"/>
    </source>
</evidence>
<dbReference type="Proteomes" id="UP000799537">
    <property type="component" value="Unassembled WGS sequence"/>
</dbReference>